<dbReference type="Gene3D" id="2.150.10.10">
    <property type="entry name" value="Serralysin-like metalloprotease, C-terminal"/>
    <property type="match status" value="1"/>
</dbReference>
<sequence length="143" mass="15716">MTDTLFNGCSFSPTTRPDTHATFFCAITLPDIQTAKNTSKKGTIFTRVKFLLRSKLIENVGTGNWEKAMGNGQWAMGARDIRAALIGRRQTADGRRQTADGRRQTADGRRQTADGRRQTADGRRQTGPSLRSGPLMGTTLNVQ</sequence>
<protein>
    <submittedName>
        <fullName evidence="2">Uncharacterized protein</fullName>
    </submittedName>
</protein>
<dbReference type="EMBL" id="JAGHKO010000017">
    <property type="protein sequence ID" value="MBO9205088.1"/>
    <property type="molecule type" value="Genomic_DNA"/>
</dbReference>
<feature type="compositionally biased region" description="Basic and acidic residues" evidence="1">
    <location>
        <begin position="90"/>
        <end position="124"/>
    </location>
</feature>
<feature type="region of interest" description="Disordered" evidence="1">
    <location>
        <begin position="87"/>
        <end position="143"/>
    </location>
</feature>
<proteinExistence type="predicted"/>
<evidence type="ECO:0000256" key="1">
    <source>
        <dbReference type="SAM" id="MobiDB-lite"/>
    </source>
</evidence>
<dbReference type="SUPFAM" id="SSF101967">
    <property type="entry name" value="Adhesin YadA, collagen-binding domain"/>
    <property type="match status" value="1"/>
</dbReference>
<keyword evidence="3" id="KW-1185">Reference proteome</keyword>
<comment type="caution">
    <text evidence="2">The sequence shown here is derived from an EMBL/GenBank/DDBJ whole genome shotgun (WGS) entry which is preliminary data.</text>
</comment>
<evidence type="ECO:0000313" key="3">
    <source>
        <dbReference type="Proteomes" id="UP000677244"/>
    </source>
</evidence>
<organism evidence="2 3">
    <name type="scientific">Niastella soli</name>
    <dbReference type="NCBI Taxonomy" id="2821487"/>
    <lineage>
        <taxon>Bacteria</taxon>
        <taxon>Pseudomonadati</taxon>
        <taxon>Bacteroidota</taxon>
        <taxon>Chitinophagia</taxon>
        <taxon>Chitinophagales</taxon>
        <taxon>Chitinophagaceae</taxon>
        <taxon>Niastella</taxon>
    </lineage>
</organism>
<dbReference type="InterPro" id="IPR011049">
    <property type="entry name" value="Serralysin-like_metalloprot_C"/>
</dbReference>
<evidence type="ECO:0000313" key="2">
    <source>
        <dbReference type="EMBL" id="MBO9205088.1"/>
    </source>
</evidence>
<dbReference type="RefSeq" id="WP_209144307.1">
    <property type="nucleotide sequence ID" value="NZ_JAGHKO010000017.1"/>
</dbReference>
<reference evidence="2 3" key="1">
    <citation type="submission" date="2021-03" db="EMBL/GenBank/DDBJ databases">
        <title>Assistant Professor.</title>
        <authorList>
            <person name="Huq M.A."/>
        </authorList>
    </citation>
    <scope>NUCLEOTIDE SEQUENCE [LARGE SCALE GENOMIC DNA]</scope>
    <source>
        <strain evidence="2 3">MAH-29</strain>
    </source>
</reference>
<accession>A0ABS3Z4J1</accession>
<dbReference type="Proteomes" id="UP000677244">
    <property type="component" value="Unassembled WGS sequence"/>
</dbReference>
<gene>
    <name evidence="2" type="ORF">J7I42_32675</name>
</gene>
<name>A0ABS3Z4J1_9BACT</name>